<feature type="domain" description="Amino acid transporter transmembrane" evidence="8">
    <location>
        <begin position="58"/>
        <end position="454"/>
    </location>
</feature>
<feature type="transmembrane region" description="Helical" evidence="7">
    <location>
        <begin position="172"/>
        <end position="189"/>
    </location>
</feature>
<dbReference type="GO" id="GO:0016020">
    <property type="term" value="C:membrane"/>
    <property type="evidence" value="ECO:0007669"/>
    <property type="project" value="UniProtKB-SubCell"/>
</dbReference>
<feature type="transmembrane region" description="Helical" evidence="7">
    <location>
        <begin position="364"/>
        <end position="385"/>
    </location>
</feature>
<comment type="similarity">
    <text evidence="2">Belongs to the amino acid/polyamine transporter 2 family.</text>
</comment>
<feature type="transmembrane region" description="Helical" evidence="7">
    <location>
        <begin position="280"/>
        <end position="302"/>
    </location>
</feature>
<name>A0A438NGY3_EXOME</name>
<feature type="transmembrane region" description="Helical" evidence="7">
    <location>
        <begin position="322"/>
        <end position="343"/>
    </location>
</feature>
<keyword evidence="4 7" id="KW-1133">Transmembrane helix</keyword>
<evidence type="ECO:0000256" key="6">
    <source>
        <dbReference type="SAM" id="MobiDB-lite"/>
    </source>
</evidence>
<organism evidence="9 10">
    <name type="scientific">Exophiala mesophila</name>
    <name type="common">Black yeast-like fungus</name>
    <dbReference type="NCBI Taxonomy" id="212818"/>
    <lineage>
        <taxon>Eukaryota</taxon>
        <taxon>Fungi</taxon>
        <taxon>Dikarya</taxon>
        <taxon>Ascomycota</taxon>
        <taxon>Pezizomycotina</taxon>
        <taxon>Eurotiomycetes</taxon>
        <taxon>Chaetothyriomycetidae</taxon>
        <taxon>Chaetothyriales</taxon>
        <taxon>Herpotrichiellaceae</taxon>
        <taxon>Exophiala</taxon>
    </lineage>
</organism>
<feature type="transmembrane region" description="Helical" evidence="7">
    <location>
        <begin position="201"/>
        <end position="220"/>
    </location>
</feature>
<feature type="transmembrane region" description="Helical" evidence="7">
    <location>
        <begin position="141"/>
        <end position="166"/>
    </location>
</feature>
<dbReference type="Gene3D" id="1.20.1740.10">
    <property type="entry name" value="Amino acid/polyamine transporter I"/>
    <property type="match status" value="1"/>
</dbReference>
<reference evidence="9 10" key="1">
    <citation type="submission" date="2017-03" db="EMBL/GenBank/DDBJ databases">
        <title>Genomes of endolithic fungi from Antarctica.</title>
        <authorList>
            <person name="Coleine C."/>
            <person name="Masonjones S."/>
            <person name="Stajich J.E."/>
        </authorList>
    </citation>
    <scope>NUCLEOTIDE SEQUENCE [LARGE SCALE GENOMIC DNA]</scope>
    <source>
        <strain evidence="9 10">CCFEE 6314</strain>
    </source>
</reference>
<evidence type="ECO:0000256" key="2">
    <source>
        <dbReference type="ARBA" id="ARBA00008066"/>
    </source>
</evidence>
<keyword evidence="5 7" id="KW-0472">Membrane</keyword>
<evidence type="ECO:0000313" key="10">
    <source>
        <dbReference type="Proteomes" id="UP000288859"/>
    </source>
</evidence>
<feature type="transmembrane region" description="Helical" evidence="7">
    <location>
        <begin position="428"/>
        <end position="453"/>
    </location>
</feature>
<evidence type="ECO:0000256" key="4">
    <source>
        <dbReference type="ARBA" id="ARBA00022989"/>
    </source>
</evidence>
<dbReference type="Proteomes" id="UP000288859">
    <property type="component" value="Unassembled WGS sequence"/>
</dbReference>
<sequence length="478" mass="51322">MAESVQADPKMTASTGKEIEPDDSQREVESETIKGEILAASEKHEVFQKTSKGVNFRTVGWIQASIIFLKVVFATGVLSIPGAMVSLGAVGGALSVIGWGLFNTYNAIVQGDFRNAHPSCHTIADMAEVVGGTWMKELTNIVYLLAWVIATGSGIVGVSVGLNALSHHAACTVWWAFLATVLVMAFASFRRFHQIGWLSWAGFWSIFIAVTIVVIAVTQLDRPAAAPQTGPFELGYYVTASPTFVAGMTASANIFVSSSGTSAFLPVIAEMRNPKDYKKAVFLCMGLVNATYLAYSLVVYRWCGQWVANPSLGSAGQTVKMVSYGIGLIGLLVSAILFLHVAAKSLFVRILRNTQHLQSNSMTHWAVWIGCIVGLGTIAFLLAQAVPVFNYLLALLGTVCFAPLAMILPGLFWLYDHGAWRTGGLKKAVIYYLHCGMILLGLFFFIGGTYATITVIVDSYRSGGIGSAFSCADNSNSS</sequence>
<evidence type="ECO:0000256" key="3">
    <source>
        <dbReference type="ARBA" id="ARBA00022692"/>
    </source>
</evidence>
<feature type="transmembrane region" description="Helical" evidence="7">
    <location>
        <begin position="391"/>
        <end position="416"/>
    </location>
</feature>
<comment type="caution">
    <text evidence="9">The sequence shown here is derived from an EMBL/GenBank/DDBJ whole genome shotgun (WGS) entry which is preliminary data.</text>
</comment>
<dbReference type="PANTHER" id="PTHR22950:SF697">
    <property type="entry name" value="AMINO ACID TRANSPORTER (EUROFUNG)"/>
    <property type="match status" value="1"/>
</dbReference>
<dbReference type="VEuPathDB" id="FungiDB:PV10_09216"/>
<comment type="subcellular location">
    <subcellularLocation>
        <location evidence="1">Membrane</location>
        <topology evidence="1">Multi-pass membrane protein</topology>
    </subcellularLocation>
</comment>
<dbReference type="OrthoDB" id="40134at2759"/>
<evidence type="ECO:0000259" key="8">
    <source>
        <dbReference type="Pfam" id="PF01490"/>
    </source>
</evidence>
<dbReference type="PANTHER" id="PTHR22950">
    <property type="entry name" value="AMINO ACID TRANSPORTER"/>
    <property type="match status" value="1"/>
</dbReference>
<feature type="compositionally biased region" description="Basic and acidic residues" evidence="6">
    <location>
        <begin position="17"/>
        <end position="28"/>
    </location>
</feature>
<dbReference type="EMBL" id="NAJM01000003">
    <property type="protein sequence ID" value="RVX74994.1"/>
    <property type="molecule type" value="Genomic_DNA"/>
</dbReference>
<feature type="transmembrane region" description="Helical" evidence="7">
    <location>
        <begin position="84"/>
        <end position="105"/>
    </location>
</feature>
<gene>
    <name evidence="9" type="ORF">B0A52_01271</name>
</gene>
<dbReference type="InterPro" id="IPR013057">
    <property type="entry name" value="AA_transpt_TM"/>
</dbReference>
<keyword evidence="3 7" id="KW-0812">Transmembrane</keyword>
<protein>
    <recommendedName>
        <fullName evidence="8">Amino acid transporter transmembrane domain-containing protein</fullName>
    </recommendedName>
</protein>
<dbReference type="FunFam" id="1.20.1740.10:FF:000039">
    <property type="entry name" value="Neutral amino acid transporter (Eurofung)"/>
    <property type="match status" value="1"/>
</dbReference>
<accession>A0A438NGY3</accession>
<evidence type="ECO:0000313" key="9">
    <source>
        <dbReference type="EMBL" id="RVX74994.1"/>
    </source>
</evidence>
<dbReference type="Pfam" id="PF01490">
    <property type="entry name" value="Aa_trans"/>
    <property type="match status" value="1"/>
</dbReference>
<dbReference type="GO" id="GO:0015179">
    <property type="term" value="F:L-amino acid transmembrane transporter activity"/>
    <property type="evidence" value="ECO:0007669"/>
    <property type="project" value="TreeGrafter"/>
</dbReference>
<evidence type="ECO:0000256" key="1">
    <source>
        <dbReference type="ARBA" id="ARBA00004141"/>
    </source>
</evidence>
<evidence type="ECO:0000256" key="7">
    <source>
        <dbReference type="SAM" id="Phobius"/>
    </source>
</evidence>
<feature type="region of interest" description="Disordered" evidence="6">
    <location>
        <begin position="1"/>
        <end position="28"/>
    </location>
</feature>
<evidence type="ECO:0000256" key="5">
    <source>
        <dbReference type="ARBA" id="ARBA00023136"/>
    </source>
</evidence>
<dbReference type="AlphaFoldDB" id="A0A438NGY3"/>
<feature type="transmembrane region" description="Helical" evidence="7">
    <location>
        <begin position="240"/>
        <end position="268"/>
    </location>
</feature>
<feature type="transmembrane region" description="Helical" evidence="7">
    <location>
        <begin position="59"/>
        <end position="78"/>
    </location>
</feature>
<proteinExistence type="inferred from homology"/>